<gene>
    <name evidence="2" type="ORF">SAMN05720469_101117</name>
</gene>
<accession>A0A1M6PU34</accession>
<feature type="transmembrane region" description="Helical" evidence="1">
    <location>
        <begin position="141"/>
        <end position="160"/>
    </location>
</feature>
<sequence length="168" mass="18994">MSRSIRILFLSLSVFCCFISSYLFVQTLPFYKSLNGDEDLFYGKISSVSLVRGWSGSGIPLLDKAFFSLNGDRNAVFILALPQSEDLVLKEWISFWAETEMPAPIEVRAIRISDSEWIVTGIAGNDGALASEEIRAFQLRALLWEACLEIGLLFLAFWALRRSLRRSK</sequence>
<evidence type="ECO:0000256" key="1">
    <source>
        <dbReference type="SAM" id="Phobius"/>
    </source>
</evidence>
<evidence type="ECO:0000313" key="2">
    <source>
        <dbReference type="EMBL" id="SHK11484.1"/>
    </source>
</evidence>
<keyword evidence="1" id="KW-0472">Membrane</keyword>
<proteinExistence type="predicted"/>
<keyword evidence="3" id="KW-1185">Reference proteome</keyword>
<dbReference type="AlphaFoldDB" id="A0A1M6PU34"/>
<feature type="transmembrane region" description="Helical" evidence="1">
    <location>
        <begin position="7"/>
        <end position="25"/>
    </location>
</feature>
<organism evidence="2 3">
    <name type="scientific">Fibrobacter intestinalis</name>
    <dbReference type="NCBI Taxonomy" id="28122"/>
    <lineage>
        <taxon>Bacteria</taxon>
        <taxon>Pseudomonadati</taxon>
        <taxon>Fibrobacterota</taxon>
        <taxon>Fibrobacteria</taxon>
        <taxon>Fibrobacterales</taxon>
        <taxon>Fibrobacteraceae</taxon>
        <taxon>Fibrobacter</taxon>
    </lineage>
</organism>
<keyword evidence="1" id="KW-1133">Transmembrane helix</keyword>
<keyword evidence="1" id="KW-0812">Transmembrane</keyword>
<dbReference type="EMBL" id="FRAW01000001">
    <property type="protein sequence ID" value="SHK11484.1"/>
    <property type="molecule type" value="Genomic_DNA"/>
</dbReference>
<name>A0A1M6PU34_9BACT</name>
<evidence type="ECO:0000313" key="3">
    <source>
        <dbReference type="Proteomes" id="UP000184275"/>
    </source>
</evidence>
<protein>
    <submittedName>
        <fullName evidence="2">Uncharacterized protein</fullName>
    </submittedName>
</protein>
<dbReference type="RefSeq" id="WP_073301741.1">
    <property type="nucleotide sequence ID" value="NZ_FRAW01000001.1"/>
</dbReference>
<dbReference type="Proteomes" id="UP000184275">
    <property type="component" value="Unassembled WGS sequence"/>
</dbReference>
<reference evidence="3" key="1">
    <citation type="submission" date="2016-11" db="EMBL/GenBank/DDBJ databases">
        <authorList>
            <person name="Varghese N."/>
            <person name="Submissions S."/>
        </authorList>
    </citation>
    <scope>NUCLEOTIDE SEQUENCE [LARGE SCALE GENOMIC DNA]</scope>
    <source>
        <strain evidence="3">UWOS</strain>
    </source>
</reference>